<proteinExistence type="predicted"/>
<accession>A0ACB9S2D1</accession>
<organism evidence="1 2">
    <name type="scientific">Melastoma candidum</name>
    <dbReference type="NCBI Taxonomy" id="119954"/>
    <lineage>
        <taxon>Eukaryota</taxon>
        <taxon>Viridiplantae</taxon>
        <taxon>Streptophyta</taxon>
        <taxon>Embryophyta</taxon>
        <taxon>Tracheophyta</taxon>
        <taxon>Spermatophyta</taxon>
        <taxon>Magnoliopsida</taxon>
        <taxon>eudicotyledons</taxon>
        <taxon>Gunneridae</taxon>
        <taxon>Pentapetalae</taxon>
        <taxon>rosids</taxon>
        <taxon>malvids</taxon>
        <taxon>Myrtales</taxon>
        <taxon>Melastomataceae</taxon>
        <taxon>Melastomatoideae</taxon>
        <taxon>Melastomateae</taxon>
        <taxon>Melastoma</taxon>
    </lineage>
</organism>
<evidence type="ECO:0000313" key="2">
    <source>
        <dbReference type="Proteomes" id="UP001057402"/>
    </source>
</evidence>
<reference evidence="2" key="1">
    <citation type="journal article" date="2023" name="Front. Plant Sci.">
        <title>Chromosomal-level genome assembly of Melastoma candidum provides insights into trichome evolution.</title>
        <authorList>
            <person name="Zhong Y."/>
            <person name="Wu W."/>
            <person name="Sun C."/>
            <person name="Zou P."/>
            <person name="Liu Y."/>
            <person name="Dai S."/>
            <person name="Zhou R."/>
        </authorList>
    </citation>
    <scope>NUCLEOTIDE SEQUENCE [LARGE SCALE GENOMIC DNA]</scope>
</reference>
<comment type="caution">
    <text evidence="1">The sequence shown here is derived from an EMBL/GenBank/DDBJ whole genome shotgun (WGS) entry which is preliminary data.</text>
</comment>
<keyword evidence="2" id="KW-1185">Reference proteome</keyword>
<protein>
    <submittedName>
        <fullName evidence="1">Uncharacterized protein</fullName>
    </submittedName>
</protein>
<gene>
    <name evidence="1" type="ORF">MLD38_002956</name>
</gene>
<dbReference type="EMBL" id="CM042881">
    <property type="protein sequence ID" value="KAI4384857.1"/>
    <property type="molecule type" value="Genomic_DNA"/>
</dbReference>
<sequence>MEKRVLGVRPPPHKDRVILNCPRCSSPNTKFCYYNNYSLSQPRYFCKSCRRYWTEGGTLRNVPVGGGSRKNKRALPLPNSSSSCTTSTPSARSFPCPSKAVPVPINVGLSGAPGSFSSRNPSFGLQDLALAGNFLLPGTVPLPTEKFFEHGHGRAAFPNSATENGAPPIGLALGSNPSLTITPHFTTHNAMEPLAFPFNFPLEAAMQRVAGGMDTRDLIELQVGGAGDEKLQAQEDESNHQGLLWGGGGGGGGGGYLGAGPW</sequence>
<evidence type="ECO:0000313" key="1">
    <source>
        <dbReference type="EMBL" id="KAI4384857.1"/>
    </source>
</evidence>
<name>A0ACB9S2D1_9MYRT</name>
<dbReference type="Proteomes" id="UP001057402">
    <property type="component" value="Chromosome 2"/>
</dbReference>